<dbReference type="FunFam" id="3.40.1190.20:FF:000001">
    <property type="entry name" value="Phosphofructokinase"/>
    <property type="match status" value="1"/>
</dbReference>
<keyword evidence="3 7" id="KW-0547">Nucleotide-binding</keyword>
<organism evidence="10 11">
    <name type="scientific">Macrococcus carouselicus</name>
    <dbReference type="NCBI Taxonomy" id="69969"/>
    <lineage>
        <taxon>Bacteria</taxon>
        <taxon>Bacillati</taxon>
        <taxon>Bacillota</taxon>
        <taxon>Bacilli</taxon>
        <taxon>Bacillales</taxon>
        <taxon>Staphylococcaceae</taxon>
        <taxon>Macrococcus</taxon>
    </lineage>
</organism>
<dbReference type="EMBL" id="SCWD01000001">
    <property type="protein sequence ID" value="TDM03630.1"/>
    <property type="molecule type" value="Genomic_DNA"/>
</dbReference>
<dbReference type="GO" id="GO:0016052">
    <property type="term" value="P:carbohydrate catabolic process"/>
    <property type="evidence" value="ECO:0007669"/>
    <property type="project" value="UniProtKB-ARBA"/>
</dbReference>
<dbReference type="GO" id="GO:0005988">
    <property type="term" value="P:lactose metabolic process"/>
    <property type="evidence" value="ECO:0007669"/>
    <property type="project" value="UniProtKB-KW"/>
</dbReference>
<dbReference type="InterPro" id="IPR017583">
    <property type="entry name" value="Tagatose/fructose_Pkinase"/>
</dbReference>
<dbReference type="EC" id="2.7.1.144" evidence="7"/>
<evidence type="ECO:0000256" key="5">
    <source>
        <dbReference type="ARBA" id="ARBA00022840"/>
    </source>
</evidence>
<comment type="caution">
    <text evidence="10">The sequence shown here is derived from an EMBL/GenBank/DDBJ whole genome shotgun (WGS) entry which is preliminary data.</text>
</comment>
<dbReference type="GO" id="GO:0008662">
    <property type="term" value="F:1-phosphofructokinase activity"/>
    <property type="evidence" value="ECO:0007669"/>
    <property type="project" value="UniProtKB-UniRule"/>
</dbReference>
<keyword evidence="5 7" id="KW-0067">ATP-binding</keyword>
<dbReference type="InterPro" id="IPR022463">
    <property type="entry name" value="1-PFruKinase"/>
</dbReference>
<evidence type="ECO:0000256" key="6">
    <source>
        <dbReference type="ARBA" id="ARBA00047745"/>
    </source>
</evidence>
<dbReference type="Proteomes" id="UP000295280">
    <property type="component" value="Unassembled WGS sequence"/>
</dbReference>
<dbReference type="GO" id="GO:0005524">
    <property type="term" value="F:ATP binding"/>
    <property type="evidence" value="ECO:0007669"/>
    <property type="project" value="UniProtKB-UniRule"/>
</dbReference>
<evidence type="ECO:0000256" key="1">
    <source>
        <dbReference type="ARBA" id="ARBA00005380"/>
    </source>
</evidence>
<evidence type="ECO:0000256" key="7">
    <source>
        <dbReference type="PIRNR" id="PIRNR000535"/>
    </source>
</evidence>
<keyword evidence="11" id="KW-1185">Reference proteome</keyword>
<dbReference type="SUPFAM" id="SSF53613">
    <property type="entry name" value="Ribokinase-like"/>
    <property type="match status" value="1"/>
</dbReference>
<sequence length="299" mass="32046">MIYTVTLNPSVDYVVFSSVALGTLNRAEKTFKFAGGKGINVSRVLKAHQVPSTTLGFIGGFPGDFIKEALLESKIENDLIEIEDDTRINIKLKGSSETEINAPGPVIKQQDTEKLLEQIKQFKTEDTLVLAGSIPASMEPSVYQQIAEICPCKLVVDAEKELLMSVLASGPVFIKPNKTELEEIVDRKLESDEDIKHAARELIKQGAKNVMVSLGGDGAMLISESLVYKAEVPAGKVVNTVGAGDSTVAGMLAGCEQGLSLADSFKLAVASGTATAFTEDLATYEQIQNILPDVRVTIV</sequence>
<dbReference type="InterPro" id="IPR002173">
    <property type="entry name" value="Carboh/pur_kinase_PfkB_CS"/>
</dbReference>
<comment type="pathway">
    <text evidence="7">Carbohydrate metabolism; D-tagatose 6-phosphate degradation; D-glyceraldehyde 3-phosphate and glycerone phosphate from D-tagatose 6-phosphate: step 1/2.</text>
</comment>
<comment type="catalytic activity">
    <reaction evidence="7">
        <text>D-tagatofuranose 6-phosphate + ATP = D-tagatofuranose 1,6-bisphosphate + ADP + H(+)</text>
        <dbReference type="Rhea" id="RHEA:12420"/>
        <dbReference type="ChEBI" id="CHEBI:15378"/>
        <dbReference type="ChEBI" id="CHEBI:30616"/>
        <dbReference type="ChEBI" id="CHEBI:58694"/>
        <dbReference type="ChEBI" id="CHEBI:58695"/>
        <dbReference type="ChEBI" id="CHEBI:456216"/>
        <dbReference type="EC" id="2.7.1.144"/>
    </reaction>
</comment>
<keyword evidence="4 8" id="KW-0418">Kinase</keyword>
<evidence type="ECO:0000313" key="11">
    <source>
        <dbReference type="Proteomes" id="UP000295280"/>
    </source>
</evidence>
<evidence type="ECO:0000256" key="8">
    <source>
        <dbReference type="RuleBase" id="RU369061"/>
    </source>
</evidence>
<dbReference type="Gene3D" id="3.40.1190.20">
    <property type="match status" value="1"/>
</dbReference>
<gene>
    <name evidence="10" type="primary">pfkB</name>
    <name evidence="10" type="ORF">ERX40_00225</name>
</gene>
<dbReference type="NCBIfam" id="TIGR03168">
    <property type="entry name" value="1-PFK"/>
    <property type="match status" value="1"/>
</dbReference>
<dbReference type="CDD" id="cd01164">
    <property type="entry name" value="FruK_PfkB_like"/>
    <property type="match status" value="1"/>
</dbReference>
<evidence type="ECO:0000256" key="3">
    <source>
        <dbReference type="ARBA" id="ARBA00022741"/>
    </source>
</evidence>
<proteinExistence type="inferred from homology"/>
<dbReference type="PANTHER" id="PTHR46566">
    <property type="entry name" value="1-PHOSPHOFRUCTOKINASE-RELATED"/>
    <property type="match status" value="1"/>
</dbReference>
<dbReference type="Pfam" id="PF00294">
    <property type="entry name" value="PfkB"/>
    <property type="match status" value="1"/>
</dbReference>
<accession>A0A9Q8CMP1</accession>
<dbReference type="PROSITE" id="PS00584">
    <property type="entry name" value="PFKB_KINASES_2"/>
    <property type="match status" value="1"/>
</dbReference>
<dbReference type="GO" id="GO:0005829">
    <property type="term" value="C:cytosol"/>
    <property type="evidence" value="ECO:0007669"/>
    <property type="project" value="TreeGrafter"/>
</dbReference>
<comment type="catalytic activity">
    <reaction evidence="6 8">
        <text>beta-D-fructose 1-phosphate + ATP = beta-D-fructose 1,6-bisphosphate + ADP + H(+)</text>
        <dbReference type="Rhea" id="RHEA:14213"/>
        <dbReference type="ChEBI" id="CHEBI:15378"/>
        <dbReference type="ChEBI" id="CHEBI:30616"/>
        <dbReference type="ChEBI" id="CHEBI:32966"/>
        <dbReference type="ChEBI" id="CHEBI:138881"/>
        <dbReference type="ChEBI" id="CHEBI:456216"/>
        <dbReference type="EC" id="2.7.1.56"/>
    </reaction>
</comment>
<dbReference type="InterPro" id="IPR029056">
    <property type="entry name" value="Ribokinase-like"/>
</dbReference>
<dbReference type="PANTHER" id="PTHR46566:SF1">
    <property type="entry name" value="1-PHOSPHOFRUCTOKINASE"/>
    <property type="match status" value="1"/>
</dbReference>
<dbReference type="RefSeq" id="WP_133416493.1">
    <property type="nucleotide sequence ID" value="NZ_SCWD01000001.1"/>
</dbReference>
<evidence type="ECO:0000256" key="4">
    <source>
        <dbReference type="ARBA" id="ARBA00022777"/>
    </source>
</evidence>
<dbReference type="NCBIfam" id="TIGR03828">
    <property type="entry name" value="pfkB"/>
    <property type="match status" value="1"/>
</dbReference>
<evidence type="ECO:0000313" key="10">
    <source>
        <dbReference type="EMBL" id="TDM03630.1"/>
    </source>
</evidence>
<evidence type="ECO:0000259" key="9">
    <source>
        <dbReference type="Pfam" id="PF00294"/>
    </source>
</evidence>
<comment type="similarity">
    <text evidence="7">Belongs to the carbohydrate kinase PfkB family. LacC subfamily.</text>
</comment>
<protein>
    <recommendedName>
        <fullName evidence="7">Tagatose-6-phosphate kinase</fullName>
        <ecNumber evidence="7">2.7.1.144</ecNumber>
    </recommendedName>
</protein>
<dbReference type="OrthoDB" id="9801219at2"/>
<comment type="function">
    <text evidence="8">Catalyzes the ATP-dependent phosphorylation of fructose-l-phosphate to fructose-l,6-bisphosphate.</text>
</comment>
<evidence type="ECO:0000256" key="2">
    <source>
        <dbReference type="ARBA" id="ARBA00022679"/>
    </source>
</evidence>
<dbReference type="GO" id="GO:0044281">
    <property type="term" value="P:small molecule metabolic process"/>
    <property type="evidence" value="ECO:0007669"/>
    <property type="project" value="UniProtKB-ARBA"/>
</dbReference>
<dbReference type="AlphaFoldDB" id="A0A9Q8CMP1"/>
<reference evidence="10 11" key="1">
    <citation type="submission" date="2019-01" db="EMBL/GenBank/DDBJ databases">
        <title>Draft genome sequences of the type strains of six Macrococcus species.</title>
        <authorList>
            <person name="Mazhar S."/>
            <person name="Altermann E."/>
            <person name="Hill C."/>
            <person name="Mcauliffe O."/>
        </authorList>
    </citation>
    <scope>NUCLEOTIDE SEQUENCE [LARGE SCALE GENOMIC DNA]</scope>
    <source>
        <strain evidence="10 11">ATCC 51828</strain>
    </source>
</reference>
<keyword evidence="2 7" id="KW-0808">Transferase</keyword>
<feature type="domain" description="Carbohydrate kinase PfkB" evidence="9">
    <location>
        <begin position="11"/>
        <end position="277"/>
    </location>
</feature>
<dbReference type="PIRSF" id="PIRSF000535">
    <property type="entry name" value="1PFK/6PFK/LacC"/>
    <property type="match status" value="1"/>
</dbReference>
<comment type="similarity">
    <text evidence="1">Belongs to the carbohydrate kinase pfkB family.</text>
</comment>
<dbReference type="InterPro" id="IPR011611">
    <property type="entry name" value="PfkB_dom"/>
</dbReference>
<dbReference type="GO" id="GO:0009024">
    <property type="term" value="F:tagatose-6-phosphate kinase activity"/>
    <property type="evidence" value="ECO:0007669"/>
    <property type="project" value="UniProtKB-EC"/>
</dbReference>
<keyword evidence="7" id="KW-0423">Lactose metabolism</keyword>
<name>A0A9Q8CMP1_9STAP</name>